<proteinExistence type="predicted"/>
<evidence type="ECO:0000313" key="3">
    <source>
        <dbReference type="Proteomes" id="UP000183832"/>
    </source>
</evidence>
<accession>A0A1J1HMK3</accession>
<dbReference type="AlphaFoldDB" id="A0A1J1HMK3"/>
<keyword evidence="1" id="KW-0472">Membrane</keyword>
<name>A0A1J1HMK3_9DIPT</name>
<dbReference type="OrthoDB" id="7610693at2759"/>
<keyword evidence="3" id="KW-1185">Reference proteome</keyword>
<gene>
    <name evidence="2" type="ORF">CLUMA_CG001266</name>
</gene>
<reference evidence="2 3" key="1">
    <citation type="submission" date="2015-04" db="EMBL/GenBank/DDBJ databases">
        <authorList>
            <person name="Syromyatnikov M.Y."/>
            <person name="Popov V.N."/>
        </authorList>
    </citation>
    <scope>NUCLEOTIDE SEQUENCE [LARGE SCALE GENOMIC DNA]</scope>
</reference>
<feature type="transmembrane region" description="Helical" evidence="1">
    <location>
        <begin position="40"/>
        <end position="59"/>
    </location>
</feature>
<dbReference type="EMBL" id="CVRI01000004">
    <property type="protein sequence ID" value="CRK87465.1"/>
    <property type="molecule type" value="Genomic_DNA"/>
</dbReference>
<keyword evidence="1" id="KW-1133">Transmembrane helix</keyword>
<organism evidence="2 3">
    <name type="scientific">Clunio marinus</name>
    <dbReference type="NCBI Taxonomy" id="568069"/>
    <lineage>
        <taxon>Eukaryota</taxon>
        <taxon>Metazoa</taxon>
        <taxon>Ecdysozoa</taxon>
        <taxon>Arthropoda</taxon>
        <taxon>Hexapoda</taxon>
        <taxon>Insecta</taxon>
        <taxon>Pterygota</taxon>
        <taxon>Neoptera</taxon>
        <taxon>Endopterygota</taxon>
        <taxon>Diptera</taxon>
        <taxon>Nematocera</taxon>
        <taxon>Chironomoidea</taxon>
        <taxon>Chironomidae</taxon>
        <taxon>Clunio</taxon>
    </lineage>
</organism>
<dbReference type="Proteomes" id="UP000183832">
    <property type="component" value="Unassembled WGS sequence"/>
</dbReference>
<evidence type="ECO:0000256" key="1">
    <source>
        <dbReference type="SAM" id="Phobius"/>
    </source>
</evidence>
<keyword evidence="1" id="KW-0812">Transmembrane</keyword>
<evidence type="ECO:0000313" key="2">
    <source>
        <dbReference type="EMBL" id="CRK87465.1"/>
    </source>
</evidence>
<sequence>MKTTQALFYALRLSYGQIASDLNGPVRQISTKRDHSTTSAAILAFIGLGVSGFSLKQLASKSSRKFK</sequence>
<protein>
    <submittedName>
        <fullName evidence="2">CLUMA_CG001266, isoform A</fullName>
    </submittedName>
</protein>